<protein>
    <recommendedName>
        <fullName evidence="4">Lipoprotein</fullName>
    </recommendedName>
</protein>
<evidence type="ECO:0000256" key="1">
    <source>
        <dbReference type="SAM" id="SignalP"/>
    </source>
</evidence>
<dbReference type="Proteomes" id="UP000297986">
    <property type="component" value="Unassembled WGS sequence"/>
</dbReference>
<feature type="signal peptide" evidence="1">
    <location>
        <begin position="1"/>
        <end position="20"/>
    </location>
</feature>
<dbReference type="AlphaFoldDB" id="A0A4Z1DWG5"/>
<evidence type="ECO:0000313" key="3">
    <source>
        <dbReference type="Proteomes" id="UP000297986"/>
    </source>
</evidence>
<proteinExistence type="predicted"/>
<keyword evidence="3" id="KW-1185">Reference proteome</keyword>
<organism evidence="2 3">
    <name type="scientific">Streptococcus rubneri</name>
    <dbReference type="NCBI Taxonomy" id="1234680"/>
    <lineage>
        <taxon>Bacteria</taxon>
        <taxon>Bacillati</taxon>
        <taxon>Bacillota</taxon>
        <taxon>Bacilli</taxon>
        <taxon>Lactobacillales</taxon>
        <taxon>Streptococcaceae</taxon>
        <taxon>Streptococcus</taxon>
    </lineage>
</organism>
<keyword evidence="1" id="KW-0732">Signal</keyword>
<dbReference type="OrthoDB" id="2224188at2"/>
<feature type="chain" id="PRO_5038559406" description="Lipoprotein" evidence="1">
    <location>
        <begin position="21"/>
        <end position="243"/>
    </location>
</feature>
<dbReference type="RefSeq" id="WP_135782696.1">
    <property type="nucleotide sequence ID" value="NZ_JBDMCE010000003.1"/>
</dbReference>
<gene>
    <name evidence="2" type="ORF">E5S68_05605</name>
</gene>
<dbReference type="PROSITE" id="PS51257">
    <property type="entry name" value="PROKAR_LIPOPROTEIN"/>
    <property type="match status" value="1"/>
</dbReference>
<evidence type="ECO:0000313" key="2">
    <source>
        <dbReference type="EMBL" id="TGN92405.1"/>
    </source>
</evidence>
<comment type="caution">
    <text evidence="2">The sequence shown here is derived from an EMBL/GenBank/DDBJ whole genome shotgun (WGS) entry which is preliminary data.</text>
</comment>
<evidence type="ECO:0008006" key="4">
    <source>
        <dbReference type="Google" id="ProtNLM"/>
    </source>
</evidence>
<accession>A0A4Z1DWG5</accession>
<reference evidence="2 3" key="1">
    <citation type="submission" date="2019-04" db="EMBL/GenBank/DDBJ databases">
        <title>Genome sequencing of Streptococcus rubneri DSM 26920(T).</title>
        <authorList>
            <person name="Kook J.-K."/>
            <person name="Park S.-N."/>
            <person name="Lim Y.K."/>
        </authorList>
    </citation>
    <scope>NUCLEOTIDE SEQUENCE [LARGE SCALE GENOMIC DNA]</scope>
    <source>
        <strain evidence="2 3">DSM 26920</strain>
    </source>
</reference>
<sequence>MFKKIMKAFLITFFSLFFFAACVRTPSTHSPSTSTSSVESTSSTDNTVTLDGKWEAIEFRNTIERSLGYIDMADSHASRLIYSDAMKDVAPTLTISEDQVSFEYRLEMKPLIDNYYAYKEKDPKEPITISKEEFTTNLLNNFKGIFDKYKHHKVELDRDKLTAHSVLKDGMLNETDKTIFFLETPNILGLAIVGGADVRYPVFYHYELVGNILTLTLETKSATEDEFPMYFEMKFKKVAEDSK</sequence>
<name>A0A4Z1DWG5_9STRE</name>
<dbReference type="EMBL" id="SRRP01000001">
    <property type="protein sequence ID" value="TGN92405.1"/>
    <property type="molecule type" value="Genomic_DNA"/>
</dbReference>